<dbReference type="Proteomes" id="UP000467305">
    <property type="component" value="Unassembled WGS sequence"/>
</dbReference>
<protein>
    <recommendedName>
        <fullName evidence="3">Thioredoxin domain-containing protein</fullName>
    </recommendedName>
</protein>
<accession>A0A7J5ANV8</accession>
<evidence type="ECO:0000313" key="1">
    <source>
        <dbReference type="EMBL" id="KAB1159298.1"/>
    </source>
</evidence>
<name>A0A7J5ANV8_9FLAO</name>
<comment type="caution">
    <text evidence="1">The sequence shown here is derived from an EMBL/GenBank/DDBJ whole genome shotgun (WGS) entry which is preliminary data.</text>
</comment>
<sequence>MTRNFIYIILIIFIGCKDSKTPKSTYFGGKIINPKCSYVILSDNYNFNDTIYLKKDNSFIGNYKNLKEGLYFFTHGPEHQYIYLEPKDSLLFRLNTWDFDESLVFSGENAERNNILIESFLQTEQEDKYISKFYKLPQEDFLKKIDSLKQIRQKIIDNYISKNNNLSEKFTEILNIALLYPVYNYKEKYAIHNYEKETPEKLVDSYFDHRNNISVKKDSLIFYGPYYRFIKDKLYNDVHLKKLNSDPKNFTSDLLKNIDSEISSEEIKNKLLYNTMVRHFFKNPEDKNEAFFTFFKLNTDIDQKKNIQRLKNDLKVLNNGEKIPSFNLIDATGELKSISKIIKGKNAVLLFKNYKYASDEWVSSRINYLIKNNPNIEFVVVNLCSDFKRYTKNVDIKYQYTLPAKSAVCNFSSSKFPRMLLIDKNGIIVNGYTSLSAKDINLQVNNLQKTK</sequence>
<evidence type="ECO:0008006" key="3">
    <source>
        <dbReference type="Google" id="ProtNLM"/>
    </source>
</evidence>
<dbReference type="PROSITE" id="PS51257">
    <property type="entry name" value="PROKAR_LIPOPROTEIN"/>
    <property type="match status" value="1"/>
</dbReference>
<gene>
    <name evidence="1" type="ORF">F7018_03025</name>
</gene>
<dbReference type="RefSeq" id="WP_150898517.1">
    <property type="nucleotide sequence ID" value="NZ_WAAU01000008.1"/>
</dbReference>
<dbReference type="InterPro" id="IPR036249">
    <property type="entry name" value="Thioredoxin-like_sf"/>
</dbReference>
<evidence type="ECO:0000313" key="2">
    <source>
        <dbReference type="Proteomes" id="UP000467305"/>
    </source>
</evidence>
<proteinExistence type="predicted"/>
<dbReference type="Gene3D" id="3.40.30.10">
    <property type="entry name" value="Glutaredoxin"/>
    <property type="match status" value="1"/>
</dbReference>
<reference evidence="1 2" key="1">
    <citation type="submission" date="2019-09" db="EMBL/GenBank/DDBJ databases">
        <authorList>
            <person name="Cao W.R."/>
        </authorList>
    </citation>
    <scope>NUCLEOTIDE SEQUENCE [LARGE SCALE GENOMIC DNA]</scope>
    <source>
        <strain evidence="2">a4</strain>
    </source>
</reference>
<organism evidence="1 2">
    <name type="scientific">Tenacibaculum aiptasiae</name>
    <dbReference type="NCBI Taxonomy" id="426481"/>
    <lineage>
        <taxon>Bacteria</taxon>
        <taxon>Pseudomonadati</taxon>
        <taxon>Bacteroidota</taxon>
        <taxon>Flavobacteriia</taxon>
        <taxon>Flavobacteriales</taxon>
        <taxon>Flavobacteriaceae</taxon>
        <taxon>Tenacibaculum</taxon>
    </lineage>
</organism>
<dbReference type="SUPFAM" id="SSF52833">
    <property type="entry name" value="Thioredoxin-like"/>
    <property type="match status" value="1"/>
</dbReference>
<dbReference type="AlphaFoldDB" id="A0A7J5ANV8"/>
<dbReference type="EMBL" id="WAAU01000008">
    <property type="protein sequence ID" value="KAB1159298.1"/>
    <property type="molecule type" value="Genomic_DNA"/>
</dbReference>
<dbReference type="OrthoDB" id="1146847at2"/>
<keyword evidence="2" id="KW-1185">Reference proteome</keyword>